<gene>
    <name evidence="2" type="ORF">g.24719</name>
</gene>
<dbReference type="AlphaFoldDB" id="A0A1B6F3W6"/>
<dbReference type="EMBL" id="GECZ01024820">
    <property type="protein sequence ID" value="JAS44949.1"/>
    <property type="molecule type" value="Transcribed_RNA"/>
</dbReference>
<accession>A0A1B6F3W6</accession>
<reference evidence="2" key="1">
    <citation type="submission" date="2015-11" db="EMBL/GenBank/DDBJ databases">
        <title>De novo transcriptome assembly of four potential Pierce s Disease insect vectors from Arizona vineyards.</title>
        <authorList>
            <person name="Tassone E.E."/>
        </authorList>
    </citation>
    <scope>NUCLEOTIDE SEQUENCE</scope>
</reference>
<protein>
    <submittedName>
        <fullName evidence="2">Uncharacterized protein</fullName>
    </submittedName>
</protein>
<proteinExistence type="predicted"/>
<feature type="region of interest" description="Disordered" evidence="1">
    <location>
        <begin position="1"/>
        <end position="30"/>
    </location>
</feature>
<evidence type="ECO:0000313" key="2">
    <source>
        <dbReference type="EMBL" id="JAS44949.1"/>
    </source>
</evidence>
<evidence type="ECO:0000256" key="1">
    <source>
        <dbReference type="SAM" id="MobiDB-lite"/>
    </source>
</evidence>
<name>A0A1B6F3W6_9HEMI</name>
<organism evidence="2">
    <name type="scientific">Cuerna arida</name>
    <dbReference type="NCBI Taxonomy" id="1464854"/>
    <lineage>
        <taxon>Eukaryota</taxon>
        <taxon>Metazoa</taxon>
        <taxon>Ecdysozoa</taxon>
        <taxon>Arthropoda</taxon>
        <taxon>Hexapoda</taxon>
        <taxon>Insecta</taxon>
        <taxon>Pterygota</taxon>
        <taxon>Neoptera</taxon>
        <taxon>Paraneoptera</taxon>
        <taxon>Hemiptera</taxon>
        <taxon>Auchenorrhyncha</taxon>
        <taxon>Membracoidea</taxon>
        <taxon>Cicadellidae</taxon>
        <taxon>Cicadellinae</taxon>
        <taxon>Proconiini</taxon>
        <taxon>Cuerna</taxon>
    </lineage>
</organism>
<sequence length="260" mass="30172">MEEEQKEEGKNEKGADVPASPSEKKVTLDDNVKVYEYNKDSINVHEVDAPVPRHRPTPPIPNLENIIEETLKMVDFCDKKCCEQKFANQQLAFMLNNVKESLRVYEEHTERIRRFLVSNEMQQSEWYVRYWRELPVYGDYVDSLEDSEEKIEVKDVPVPISMNVLRNFSQEVVNTMYAGGMQVKAQKTLGKSVYEKVANRRNFARNLEEAFPSWFYLLNKVGDNQSAIRDRLFDVAAFVSFLKTGVNGGLLKYHIDNSSE</sequence>